<reference evidence="1" key="2">
    <citation type="submission" date="2015-02" db="UniProtKB">
        <authorList>
            <consortium name="EnsemblMetazoa"/>
        </authorList>
    </citation>
    <scope>IDENTIFICATION</scope>
</reference>
<name>T1J8A9_STRMM</name>
<keyword evidence="2" id="KW-1185">Reference proteome</keyword>
<sequence>MQIKYLLHILRNCIDIIDHNGSYTNKHRRSPRINRILNKSFPIKNLLAIRRTTRHTRYSPPNIKRHHIEPVKRRQNRKMPRKSKQRALPMRNRLSGHIEQITHHSHVMHHMTKTQTQQIKSRHSPEFLLHSVNENRREETENAEEKQTECDVSGDGRLRLVISELHVTIDRTFAEFIVQLTDKSRTDIGRQVEDTCRFVVQVDHVVLAGSVDYFTPTCVVGRDRVLELRPGGVVAQRGDAHEFTHGFFS</sequence>
<accession>T1J8A9</accession>
<dbReference type="Proteomes" id="UP000014500">
    <property type="component" value="Unassembled WGS sequence"/>
</dbReference>
<dbReference type="AlphaFoldDB" id="T1J8A9"/>
<dbReference type="EMBL" id="JH431951">
    <property type="status" value="NOT_ANNOTATED_CDS"/>
    <property type="molecule type" value="Genomic_DNA"/>
</dbReference>
<proteinExistence type="predicted"/>
<protein>
    <submittedName>
        <fullName evidence="1">Uncharacterized protein</fullName>
    </submittedName>
</protein>
<dbReference type="EnsemblMetazoa" id="SMAR009934-RA">
    <property type="protein sequence ID" value="SMAR009934-PA"/>
    <property type="gene ID" value="SMAR009934"/>
</dbReference>
<reference evidence="2" key="1">
    <citation type="submission" date="2011-05" db="EMBL/GenBank/DDBJ databases">
        <authorList>
            <person name="Richards S.R."/>
            <person name="Qu J."/>
            <person name="Jiang H."/>
            <person name="Jhangiani S.N."/>
            <person name="Agravi P."/>
            <person name="Goodspeed R."/>
            <person name="Gross S."/>
            <person name="Mandapat C."/>
            <person name="Jackson L."/>
            <person name="Mathew T."/>
            <person name="Pu L."/>
            <person name="Thornton R."/>
            <person name="Saada N."/>
            <person name="Wilczek-Boney K.B."/>
            <person name="Lee S."/>
            <person name="Kovar C."/>
            <person name="Wu Y."/>
            <person name="Scherer S.E."/>
            <person name="Worley K.C."/>
            <person name="Muzny D.M."/>
            <person name="Gibbs R."/>
        </authorList>
    </citation>
    <scope>NUCLEOTIDE SEQUENCE</scope>
    <source>
        <strain evidence="2">Brora</strain>
    </source>
</reference>
<organism evidence="1 2">
    <name type="scientific">Strigamia maritima</name>
    <name type="common">European centipede</name>
    <name type="synonym">Geophilus maritimus</name>
    <dbReference type="NCBI Taxonomy" id="126957"/>
    <lineage>
        <taxon>Eukaryota</taxon>
        <taxon>Metazoa</taxon>
        <taxon>Ecdysozoa</taxon>
        <taxon>Arthropoda</taxon>
        <taxon>Myriapoda</taxon>
        <taxon>Chilopoda</taxon>
        <taxon>Pleurostigmophora</taxon>
        <taxon>Geophilomorpha</taxon>
        <taxon>Linotaeniidae</taxon>
        <taxon>Strigamia</taxon>
    </lineage>
</organism>
<evidence type="ECO:0000313" key="1">
    <source>
        <dbReference type="EnsemblMetazoa" id="SMAR009934-PA"/>
    </source>
</evidence>
<dbReference type="HOGENOM" id="CLU_1116947_0_0_1"/>
<evidence type="ECO:0000313" key="2">
    <source>
        <dbReference type="Proteomes" id="UP000014500"/>
    </source>
</evidence>